<evidence type="ECO:0000313" key="2">
    <source>
        <dbReference type="EMBL" id="ACY13779.1"/>
    </source>
</evidence>
<feature type="compositionally biased region" description="Gly residues" evidence="1">
    <location>
        <begin position="210"/>
        <end position="228"/>
    </location>
</feature>
<evidence type="ECO:0000256" key="1">
    <source>
        <dbReference type="SAM" id="MobiDB-lite"/>
    </source>
</evidence>
<accession>D0LS82</accession>
<sequence length="435" mass="42043">MRRIYLFYGIGLAFVCTISCAQVIGIEDLPEIAPRDAAVLDSPRLEDARPPPSGSEPDAESDASIVLIDASPKPIPPNRFPFDVAHLHQDDAWTGTATLTLVQGDIIDTSNLTVANTTYDGTEGDAIVFQPLSQLGGETEIAVLHVGSLTVNGGTVRASGHRPLVILAKTIRLTGLLDGSAAYTTPGAGGESPGQGPGAGSIGSSTEYYDGGGGGGSFGQTGGMGGSLGTDDSFPGLPGQTYGTPELFVLQGGSGGGEGFIGSSICSNALGGAGGGAIQLSAAQSINIESGGGILSSGGGGAGGIQCDEDGRNGAGAGGGSGGAIYLQAPAVVHTGILAANGGGGGGGSSRDGASNAGSNGVPSEERANGGQETGTFGGPGGCGGSRQGDPCDGENSHINSGGGGGGAGRIVIVSAPGGFSSEGTLSPNAIVLSE</sequence>
<feature type="compositionally biased region" description="Low complexity" evidence="1">
    <location>
        <begin position="351"/>
        <end position="361"/>
    </location>
</feature>
<feature type="compositionally biased region" description="Gly residues" evidence="1">
    <location>
        <begin position="187"/>
        <end position="201"/>
    </location>
</feature>
<dbReference type="KEGG" id="hoh:Hoch_1213"/>
<feature type="compositionally biased region" description="Gly residues" evidence="1">
    <location>
        <begin position="372"/>
        <end position="387"/>
    </location>
</feature>
<keyword evidence="3" id="KW-1185">Reference proteome</keyword>
<reference evidence="2 3" key="1">
    <citation type="journal article" date="2010" name="Stand. Genomic Sci.">
        <title>Complete genome sequence of Haliangium ochraceum type strain (SMP-2).</title>
        <authorList>
            <consortium name="US DOE Joint Genome Institute (JGI-PGF)"/>
            <person name="Ivanova N."/>
            <person name="Daum C."/>
            <person name="Lang E."/>
            <person name="Abt B."/>
            <person name="Kopitz M."/>
            <person name="Saunders E."/>
            <person name="Lapidus A."/>
            <person name="Lucas S."/>
            <person name="Glavina Del Rio T."/>
            <person name="Nolan M."/>
            <person name="Tice H."/>
            <person name="Copeland A."/>
            <person name="Cheng J.F."/>
            <person name="Chen F."/>
            <person name="Bruce D."/>
            <person name="Goodwin L."/>
            <person name="Pitluck S."/>
            <person name="Mavromatis K."/>
            <person name="Pati A."/>
            <person name="Mikhailova N."/>
            <person name="Chen A."/>
            <person name="Palaniappan K."/>
            <person name="Land M."/>
            <person name="Hauser L."/>
            <person name="Chang Y.J."/>
            <person name="Jeffries C.D."/>
            <person name="Detter J.C."/>
            <person name="Brettin T."/>
            <person name="Rohde M."/>
            <person name="Goker M."/>
            <person name="Bristow J."/>
            <person name="Markowitz V."/>
            <person name="Eisen J.A."/>
            <person name="Hugenholtz P."/>
            <person name="Kyrpides N.C."/>
            <person name="Klenk H.P."/>
        </authorList>
    </citation>
    <scope>NUCLEOTIDE SEQUENCE [LARGE SCALE GENOMIC DNA]</scope>
    <source>
        <strain evidence="3">DSM 14365 / CIP 107738 / JCM 11303 / AJ 13395 / SMP-2</strain>
    </source>
</reference>
<proteinExistence type="predicted"/>
<dbReference type="Proteomes" id="UP000001880">
    <property type="component" value="Chromosome"/>
</dbReference>
<feature type="region of interest" description="Disordered" evidence="1">
    <location>
        <begin position="184"/>
        <end position="233"/>
    </location>
</feature>
<feature type="region of interest" description="Disordered" evidence="1">
    <location>
        <begin position="343"/>
        <end position="435"/>
    </location>
</feature>
<protein>
    <submittedName>
        <fullName evidence="2">Uncharacterized protein</fullName>
    </submittedName>
</protein>
<organism evidence="2 3">
    <name type="scientific">Haliangium ochraceum (strain DSM 14365 / JCM 11303 / SMP-2)</name>
    <dbReference type="NCBI Taxonomy" id="502025"/>
    <lineage>
        <taxon>Bacteria</taxon>
        <taxon>Pseudomonadati</taxon>
        <taxon>Myxococcota</taxon>
        <taxon>Polyangia</taxon>
        <taxon>Haliangiales</taxon>
        <taxon>Kofleriaceae</taxon>
        <taxon>Haliangium</taxon>
    </lineage>
</organism>
<name>D0LS82_HALO1</name>
<dbReference type="EMBL" id="CP001804">
    <property type="protein sequence ID" value="ACY13779.1"/>
    <property type="molecule type" value="Genomic_DNA"/>
</dbReference>
<dbReference type="eggNOG" id="ENOG502ZKV7">
    <property type="taxonomic scope" value="Bacteria"/>
</dbReference>
<dbReference type="AlphaFoldDB" id="D0LS82"/>
<dbReference type="HOGENOM" id="CLU_049586_0_0_7"/>
<gene>
    <name evidence="2" type="ordered locus">Hoch_1213</name>
</gene>
<evidence type="ECO:0000313" key="3">
    <source>
        <dbReference type="Proteomes" id="UP000001880"/>
    </source>
</evidence>